<name>A0ABS9E3B4_9PROT</name>
<organism evidence="2 3">
    <name type="scientific">Acidiphilium iwatense</name>
    <dbReference type="NCBI Taxonomy" id="768198"/>
    <lineage>
        <taxon>Bacteria</taxon>
        <taxon>Pseudomonadati</taxon>
        <taxon>Pseudomonadota</taxon>
        <taxon>Alphaproteobacteria</taxon>
        <taxon>Acetobacterales</taxon>
        <taxon>Acidocellaceae</taxon>
        <taxon>Acidiphilium</taxon>
    </lineage>
</organism>
<comment type="caution">
    <text evidence="2">The sequence shown here is derived from an EMBL/GenBank/DDBJ whole genome shotgun (WGS) entry which is preliminary data.</text>
</comment>
<protein>
    <submittedName>
        <fullName evidence="2">DUF3576 domain-containing protein</fullName>
    </submittedName>
</protein>
<proteinExistence type="predicted"/>
<evidence type="ECO:0000256" key="1">
    <source>
        <dbReference type="SAM" id="SignalP"/>
    </source>
</evidence>
<feature type="chain" id="PRO_5045404785" evidence="1">
    <location>
        <begin position="19"/>
        <end position="172"/>
    </location>
</feature>
<sequence length="172" mass="17938">MFRPAIRLAALGSVLALAACGNAKQPQLPNMQTYRIPPAMQNANSGLGNLFTLGGKSGPSGQATGVSVNAYLWRASLDTLSFMPLASADPFAGVIITDWYSPPATPNERFKATAYVLGSVLSANDLKVSVFRQTMSGGEWVDAPVDPATASGIEDRILARAAQLKAAGQLNG</sequence>
<feature type="signal peptide" evidence="1">
    <location>
        <begin position="1"/>
        <end position="18"/>
    </location>
</feature>
<accession>A0ABS9E3B4</accession>
<dbReference type="Proteomes" id="UP001521209">
    <property type="component" value="Unassembled WGS sequence"/>
</dbReference>
<reference evidence="2 3" key="1">
    <citation type="submission" date="2022-01" db="EMBL/GenBank/DDBJ databases">
        <authorList>
            <person name="Won M."/>
            <person name="Kim S.-J."/>
            <person name="Kwon S.-W."/>
        </authorList>
    </citation>
    <scope>NUCLEOTIDE SEQUENCE [LARGE SCALE GENOMIC DNA]</scope>
    <source>
        <strain evidence="2 3">KCTC 23505</strain>
    </source>
</reference>
<dbReference type="InterPro" id="IPR021959">
    <property type="entry name" value="DUF3576"/>
</dbReference>
<evidence type="ECO:0000313" key="2">
    <source>
        <dbReference type="EMBL" id="MCF3948147.1"/>
    </source>
</evidence>
<keyword evidence="1" id="KW-0732">Signal</keyword>
<dbReference type="EMBL" id="JAKGBZ010000040">
    <property type="protein sequence ID" value="MCF3948147.1"/>
    <property type="molecule type" value="Genomic_DNA"/>
</dbReference>
<evidence type="ECO:0000313" key="3">
    <source>
        <dbReference type="Proteomes" id="UP001521209"/>
    </source>
</evidence>
<dbReference type="PROSITE" id="PS51257">
    <property type="entry name" value="PROKAR_LIPOPROTEIN"/>
    <property type="match status" value="1"/>
</dbReference>
<dbReference type="Pfam" id="PF12100">
    <property type="entry name" value="DUF3576"/>
    <property type="match status" value="1"/>
</dbReference>
<gene>
    <name evidence="2" type="ORF">L2A60_15845</name>
</gene>
<keyword evidence="3" id="KW-1185">Reference proteome</keyword>